<feature type="region of interest" description="Disordered" evidence="5">
    <location>
        <begin position="128"/>
        <end position="150"/>
    </location>
</feature>
<feature type="domain" description="ABC transporter" evidence="6">
    <location>
        <begin position="16"/>
        <end position="247"/>
    </location>
</feature>
<dbReference type="GO" id="GO:0012505">
    <property type="term" value="C:endomembrane system"/>
    <property type="evidence" value="ECO:0007669"/>
    <property type="project" value="UniProtKB-SubCell"/>
</dbReference>
<proteinExistence type="predicted"/>
<name>A0A485K774_9STRA</name>
<dbReference type="EMBL" id="CAADRA010000036">
    <property type="protein sequence ID" value="VFT77854.1"/>
    <property type="molecule type" value="Genomic_DNA"/>
</dbReference>
<dbReference type="AlphaFoldDB" id="A0A485K774"/>
<evidence type="ECO:0000313" key="7">
    <source>
        <dbReference type="EMBL" id="KAF0720021.1"/>
    </source>
</evidence>
<evidence type="ECO:0000256" key="4">
    <source>
        <dbReference type="ARBA" id="ARBA00022840"/>
    </source>
</evidence>
<dbReference type="Gene3D" id="3.40.50.300">
    <property type="entry name" value="P-loop containing nucleotide triphosphate hydrolases"/>
    <property type="match status" value="2"/>
</dbReference>
<evidence type="ECO:0000256" key="5">
    <source>
        <dbReference type="SAM" id="MobiDB-lite"/>
    </source>
</evidence>
<dbReference type="EMBL" id="VJMH01000036">
    <property type="protein sequence ID" value="KAF0720021.1"/>
    <property type="molecule type" value="Genomic_DNA"/>
</dbReference>
<gene>
    <name evidence="8" type="primary">Aste57867_629</name>
    <name evidence="7" type="ORF">As57867_000628</name>
    <name evidence="8" type="ORF">ASTE57867_629</name>
</gene>
<comment type="subcellular location">
    <subcellularLocation>
        <location evidence="1">Endomembrane system</location>
        <topology evidence="1">Multi-pass membrane protein</topology>
    </subcellularLocation>
</comment>
<keyword evidence="2" id="KW-0677">Repeat</keyword>
<dbReference type="InterPro" id="IPR027417">
    <property type="entry name" value="P-loop_NTPase"/>
</dbReference>
<evidence type="ECO:0000313" key="9">
    <source>
        <dbReference type="Proteomes" id="UP000332933"/>
    </source>
</evidence>
<protein>
    <submittedName>
        <fullName evidence="8">Aste57867_629 protein</fullName>
    </submittedName>
</protein>
<dbReference type="GO" id="GO:0016020">
    <property type="term" value="C:membrane"/>
    <property type="evidence" value="ECO:0007669"/>
    <property type="project" value="TreeGrafter"/>
</dbReference>
<evidence type="ECO:0000313" key="8">
    <source>
        <dbReference type="EMBL" id="VFT77854.1"/>
    </source>
</evidence>
<keyword evidence="3" id="KW-0547">Nucleotide-binding</keyword>
<dbReference type="InterPro" id="IPR050173">
    <property type="entry name" value="ABC_transporter_C-like"/>
</dbReference>
<reference evidence="7" key="2">
    <citation type="submission" date="2019-06" db="EMBL/GenBank/DDBJ databases">
        <title>Genomics analysis of Aphanomyces spp. identifies a new class of oomycete effector associated with host adaptation.</title>
        <authorList>
            <person name="Gaulin E."/>
        </authorList>
    </citation>
    <scope>NUCLEOTIDE SEQUENCE</scope>
    <source>
        <strain evidence="7">CBS 578.67</strain>
    </source>
</reference>
<dbReference type="InterPro" id="IPR003439">
    <property type="entry name" value="ABC_transporter-like_ATP-bd"/>
</dbReference>
<dbReference type="SUPFAM" id="SSF52540">
    <property type="entry name" value="P-loop containing nucleoside triphosphate hydrolases"/>
    <property type="match status" value="2"/>
</dbReference>
<dbReference type="Proteomes" id="UP000332933">
    <property type="component" value="Unassembled WGS sequence"/>
</dbReference>
<dbReference type="PROSITE" id="PS00211">
    <property type="entry name" value="ABC_TRANSPORTER_1"/>
    <property type="match status" value="1"/>
</dbReference>
<evidence type="ECO:0000256" key="3">
    <source>
        <dbReference type="ARBA" id="ARBA00022741"/>
    </source>
</evidence>
<evidence type="ECO:0000256" key="2">
    <source>
        <dbReference type="ARBA" id="ARBA00022737"/>
    </source>
</evidence>
<dbReference type="GO" id="GO:0042626">
    <property type="term" value="F:ATPase-coupled transmembrane transporter activity"/>
    <property type="evidence" value="ECO:0007669"/>
    <property type="project" value="TreeGrafter"/>
</dbReference>
<dbReference type="GO" id="GO:0016887">
    <property type="term" value="F:ATP hydrolysis activity"/>
    <property type="evidence" value="ECO:0007669"/>
    <property type="project" value="InterPro"/>
</dbReference>
<evidence type="ECO:0000256" key="1">
    <source>
        <dbReference type="ARBA" id="ARBA00004127"/>
    </source>
</evidence>
<keyword evidence="9" id="KW-1185">Reference proteome</keyword>
<keyword evidence="4" id="KW-0067">ATP-binding</keyword>
<sequence length="251" mass="27543">MLGEIHQVRGACTVDGRLAYVSQEAWIQRATVRDNVLFSSMADARTAVDDAHYGRVLDACQLLPDLALLPQGDATEIGERGITLSGGQKARVSLALAMYRSTFTSWTTHGVRWMYMWRALSSKMASTASSVTRHRPRRRDGACGREGQQPLGGSAPEVCIARALLRRSRVVVLDEATANIDIESDRLIQETLKTCFDGVTMLVIAHRLDTILDSDRILVMQDGGVLEFDAPDALLARPESTFAALAKHSKM</sequence>
<dbReference type="PROSITE" id="PS50893">
    <property type="entry name" value="ABC_TRANSPORTER_2"/>
    <property type="match status" value="1"/>
</dbReference>
<evidence type="ECO:0000259" key="6">
    <source>
        <dbReference type="PROSITE" id="PS50893"/>
    </source>
</evidence>
<dbReference type="PANTHER" id="PTHR24223">
    <property type="entry name" value="ATP-BINDING CASSETTE SUB-FAMILY C"/>
    <property type="match status" value="1"/>
</dbReference>
<dbReference type="InterPro" id="IPR017871">
    <property type="entry name" value="ABC_transporter-like_CS"/>
</dbReference>
<reference evidence="8 9" key="1">
    <citation type="submission" date="2019-03" db="EMBL/GenBank/DDBJ databases">
        <authorList>
            <person name="Gaulin E."/>
            <person name="Dumas B."/>
        </authorList>
    </citation>
    <scope>NUCLEOTIDE SEQUENCE [LARGE SCALE GENOMIC DNA]</scope>
    <source>
        <strain evidence="8">CBS 568.67</strain>
    </source>
</reference>
<accession>A0A485K774</accession>
<dbReference type="OrthoDB" id="129131at2759"/>
<dbReference type="PANTHER" id="PTHR24223:SF443">
    <property type="entry name" value="MULTIDRUG-RESISTANCE LIKE PROTEIN 1, ISOFORM I"/>
    <property type="match status" value="1"/>
</dbReference>
<dbReference type="GO" id="GO:0005524">
    <property type="term" value="F:ATP binding"/>
    <property type="evidence" value="ECO:0007669"/>
    <property type="project" value="UniProtKB-KW"/>
</dbReference>
<organism evidence="8 9">
    <name type="scientific">Aphanomyces stellatus</name>
    <dbReference type="NCBI Taxonomy" id="120398"/>
    <lineage>
        <taxon>Eukaryota</taxon>
        <taxon>Sar</taxon>
        <taxon>Stramenopiles</taxon>
        <taxon>Oomycota</taxon>
        <taxon>Saprolegniomycetes</taxon>
        <taxon>Saprolegniales</taxon>
        <taxon>Verrucalvaceae</taxon>
        <taxon>Aphanomyces</taxon>
    </lineage>
</organism>